<keyword evidence="7" id="KW-1185">Reference proteome</keyword>
<dbReference type="InterPro" id="IPR039565">
    <property type="entry name" value="BamD-like"/>
</dbReference>
<evidence type="ECO:0000313" key="7">
    <source>
        <dbReference type="Proteomes" id="UP000244892"/>
    </source>
</evidence>
<evidence type="ECO:0000259" key="4">
    <source>
        <dbReference type="Pfam" id="PF13525"/>
    </source>
</evidence>
<comment type="similarity">
    <text evidence="2">Belongs to the CpoB family.</text>
</comment>
<keyword evidence="1 2" id="KW-0732">Signal</keyword>
<keyword evidence="2" id="KW-0175">Coiled coil</keyword>
<dbReference type="OrthoDB" id="8525418at2"/>
<dbReference type="RefSeq" id="WP_109035340.1">
    <property type="nucleotide sequence ID" value="NZ_CP029210.1"/>
</dbReference>
<accession>A0A2U8FPC4</accession>
<dbReference type="SMART" id="SM00028">
    <property type="entry name" value="TPR"/>
    <property type="match status" value="2"/>
</dbReference>
<dbReference type="AlphaFoldDB" id="A0A2U8FPC4"/>
<feature type="domain" description="YbgF trimerisation" evidence="5">
    <location>
        <begin position="58"/>
        <end position="126"/>
    </location>
</feature>
<dbReference type="InterPro" id="IPR014162">
    <property type="entry name" value="CpoB_C"/>
</dbReference>
<dbReference type="NCBIfam" id="TIGR02795">
    <property type="entry name" value="tol_pal_ybgF"/>
    <property type="match status" value="1"/>
</dbReference>
<dbReference type="PROSITE" id="PS50005">
    <property type="entry name" value="TPR"/>
    <property type="match status" value="1"/>
</dbReference>
<comment type="function">
    <text evidence="2">Mediates coordination of peptidoglycan synthesis and outer membrane constriction during cell division.</text>
</comment>
<dbReference type="HAMAP" id="MF_02066">
    <property type="entry name" value="CpoB"/>
    <property type="match status" value="1"/>
</dbReference>
<dbReference type="KEGG" id="aon:DEH84_05040"/>
<sequence length="272" mass="30255" precursor="true">MTLLPPFALRLRTLALAITAALIGSAAQAALFEDTDARRAILDIRQQRTQDADAMAGKLGALNAQIEQLRRSLLEMNAQVEQLRADLARQRGQDEVLARDLAEVQRKLKDTQASVDERVRKLEPQTLTVDGKTFKVDPDEKRLFDEALARLRAADFAAGISGLNGLLQRYPSTGYRESAWYWLGNAHYGQRQYKEAIASFRQLLDKSPDHARAPESLLSIANCHGELKDNEAARRTLEELVKQYPSTEAAQAARDRLLTMPAAKPAPKKARG</sequence>
<dbReference type="InterPro" id="IPR019734">
    <property type="entry name" value="TPR_rpt"/>
</dbReference>
<dbReference type="Pfam" id="PF13525">
    <property type="entry name" value="YfiO"/>
    <property type="match status" value="1"/>
</dbReference>
<dbReference type="EMBL" id="CP029210">
    <property type="protein sequence ID" value="AWI52859.1"/>
    <property type="molecule type" value="Genomic_DNA"/>
</dbReference>
<organism evidence="6 7">
    <name type="scientific">Aquabacterium olei</name>
    <dbReference type="NCBI Taxonomy" id="1296669"/>
    <lineage>
        <taxon>Bacteria</taxon>
        <taxon>Pseudomonadati</taxon>
        <taxon>Pseudomonadota</taxon>
        <taxon>Betaproteobacteria</taxon>
        <taxon>Burkholderiales</taxon>
        <taxon>Aquabacterium</taxon>
    </lineage>
</organism>
<keyword evidence="3" id="KW-0802">TPR repeat</keyword>
<evidence type="ECO:0000256" key="3">
    <source>
        <dbReference type="PROSITE-ProRule" id="PRU00339"/>
    </source>
</evidence>
<dbReference type="Gene3D" id="1.25.40.10">
    <property type="entry name" value="Tetratricopeptide repeat domain"/>
    <property type="match status" value="1"/>
</dbReference>
<feature type="domain" description="Outer membrane lipoprotein BamD-like" evidence="4">
    <location>
        <begin position="139"/>
        <end position="258"/>
    </location>
</feature>
<feature type="coiled-coil region" evidence="2">
    <location>
        <begin position="52"/>
        <end position="93"/>
    </location>
</feature>
<feature type="chain" id="PRO_5016186013" description="Cell division coordinator CpoB" evidence="2">
    <location>
        <begin position="30"/>
        <end position="272"/>
    </location>
</feature>
<keyword evidence="2" id="KW-0574">Periplasm</keyword>
<keyword evidence="2" id="KW-0132">Cell division</keyword>
<dbReference type="Proteomes" id="UP000244892">
    <property type="component" value="Chromosome"/>
</dbReference>
<evidence type="ECO:0000256" key="2">
    <source>
        <dbReference type="HAMAP-Rule" id="MF_02066"/>
    </source>
</evidence>
<evidence type="ECO:0000256" key="1">
    <source>
        <dbReference type="ARBA" id="ARBA00022729"/>
    </source>
</evidence>
<reference evidence="6 7" key="1">
    <citation type="submission" date="2018-05" db="EMBL/GenBank/DDBJ databases">
        <title>complete genome sequence of Aquabacterium olei NBRC 110486.</title>
        <authorList>
            <person name="Tang B."/>
            <person name="Chang J."/>
            <person name="Zhang L."/>
            <person name="Yang H."/>
        </authorList>
    </citation>
    <scope>NUCLEOTIDE SEQUENCE [LARGE SCALE GENOMIC DNA]</scope>
    <source>
        <strain evidence="6 7">NBRC 110486</strain>
    </source>
</reference>
<keyword evidence="2" id="KW-0131">Cell cycle</keyword>
<name>A0A2U8FPC4_9BURK</name>
<feature type="repeat" description="TPR" evidence="3">
    <location>
        <begin position="177"/>
        <end position="210"/>
    </location>
</feature>
<evidence type="ECO:0000313" key="6">
    <source>
        <dbReference type="EMBL" id="AWI52859.1"/>
    </source>
</evidence>
<dbReference type="InterPro" id="IPR011990">
    <property type="entry name" value="TPR-like_helical_dom_sf"/>
</dbReference>
<dbReference type="GO" id="GO:0043093">
    <property type="term" value="P:FtsZ-dependent cytokinesis"/>
    <property type="evidence" value="ECO:0007669"/>
    <property type="project" value="UniProtKB-UniRule"/>
</dbReference>
<feature type="signal peptide" evidence="2">
    <location>
        <begin position="1"/>
        <end position="29"/>
    </location>
</feature>
<dbReference type="SUPFAM" id="SSF48452">
    <property type="entry name" value="TPR-like"/>
    <property type="match status" value="1"/>
</dbReference>
<dbReference type="Pfam" id="PF16331">
    <property type="entry name" value="TolA_bind_tri"/>
    <property type="match status" value="1"/>
</dbReference>
<dbReference type="InterPro" id="IPR034706">
    <property type="entry name" value="CpoB"/>
</dbReference>
<gene>
    <name evidence="6" type="primary">ygbF</name>
    <name evidence="2" type="synonym">cpoB</name>
    <name evidence="6" type="ORF">DEH84_05040</name>
</gene>
<evidence type="ECO:0000259" key="5">
    <source>
        <dbReference type="Pfam" id="PF16331"/>
    </source>
</evidence>
<dbReference type="GO" id="GO:0030288">
    <property type="term" value="C:outer membrane-bounded periplasmic space"/>
    <property type="evidence" value="ECO:0007669"/>
    <property type="project" value="UniProtKB-UniRule"/>
</dbReference>
<dbReference type="InterPro" id="IPR032519">
    <property type="entry name" value="YbgF_tri"/>
</dbReference>
<comment type="subcellular location">
    <subcellularLocation>
        <location evidence="2">Periplasm</location>
    </subcellularLocation>
</comment>
<proteinExistence type="inferred from homology"/>
<protein>
    <recommendedName>
        <fullName evidence="2">Cell division coordinator CpoB</fullName>
    </recommendedName>
</protein>
<dbReference type="GO" id="GO:0070206">
    <property type="term" value="P:protein trimerization"/>
    <property type="evidence" value="ECO:0007669"/>
    <property type="project" value="InterPro"/>
</dbReference>